<sequence length="129" mass="14186">MDRDLKIIAFACHWCAYAAADLAGSARLSYPPTVRIVRVLCSSMVHPNLVLEAFQRGADGVMVLGCREGECHYLDGNVRAKARLSTVAEMLETMGIERERFQLVWCSSAEAERFAQACAEMEQAAASLT</sequence>
<keyword evidence="1" id="KW-0479">Metal-binding</keyword>
<keyword evidence="2" id="KW-0560">Oxidoreductase</keyword>
<dbReference type="OrthoDB" id="9789936at2"/>
<dbReference type="GO" id="GO:0016491">
    <property type="term" value="F:oxidoreductase activity"/>
    <property type="evidence" value="ECO:0007669"/>
    <property type="project" value="UniProtKB-KW"/>
</dbReference>
<dbReference type="InterPro" id="IPR003813">
    <property type="entry name" value="MvhD/FlpD"/>
</dbReference>
<proteinExistence type="predicted"/>
<name>A0A1M5B436_9BACT</name>
<feature type="domain" description="F420-non-reducing hydrogenase iron-sulfur subunit D" evidence="5">
    <location>
        <begin position="7"/>
        <end position="125"/>
    </location>
</feature>
<dbReference type="Proteomes" id="UP000184076">
    <property type="component" value="Unassembled WGS sequence"/>
</dbReference>
<evidence type="ECO:0000259" key="5">
    <source>
        <dbReference type="Pfam" id="PF02662"/>
    </source>
</evidence>
<keyword evidence="3" id="KW-0408">Iron</keyword>
<dbReference type="GO" id="GO:0051536">
    <property type="term" value="F:iron-sulfur cluster binding"/>
    <property type="evidence" value="ECO:0007669"/>
    <property type="project" value="UniProtKB-KW"/>
</dbReference>
<dbReference type="AlphaFoldDB" id="A0A1M5B436"/>
<keyword evidence="7" id="KW-1185">Reference proteome</keyword>
<evidence type="ECO:0000256" key="4">
    <source>
        <dbReference type="ARBA" id="ARBA00023014"/>
    </source>
</evidence>
<dbReference type="EMBL" id="FQVB01000016">
    <property type="protein sequence ID" value="SHF37215.1"/>
    <property type="molecule type" value="Genomic_DNA"/>
</dbReference>
<keyword evidence="4" id="KW-0411">Iron-sulfur</keyword>
<organism evidence="6 7">
    <name type="scientific">Desulfacinum infernum DSM 9756</name>
    <dbReference type="NCBI Taxonomy" id="1121391"/>
    <lineage>
        <taxon>Bacteria</taxon>
        <taxon>Pseudomonadati</taxon>
        <taxon>Thermodesulfobacteriota</taxon>
        <taxon>Syntrophobacteria</taxon>
        <taxon>Syntrophobacterales</taxon>
        <taxon>Syntrophobacteraceae</taxon>
        <taxon>Desulfacinum</taxon>
    </lineage>
</organism>
<dbReference type="STRING" id="1121391.SAMN02745206_01844"/>
<dbReference type="GO" id="GO:0046872">
    <property type="term" value="F:metal ion binding"/>
    <property type="evidence" value="ECO:0007669"/>
    <property type="project" value="UniProtKB-KW"/>
</dbReference>
<accession>A0A1M5B436</accession>
<evidence type="ECO:0000256" key="1">
    <source>
        <dbReference type="ARBA" id="ARBA00022723"/>
    </source>
</evidence>
<evidence type="ECO:0000313" key="7">
    <source>
        <dbReference type="Proteomes" id="UP000184076"/>
    </source>
</evidence>
<reference evidence="7" key="1">
    <citation type="submission" date="2016-11" db="EMBL/GenBank/DDBJ databases">
        <authorList>
            <person name="Varghese N."/>
            <person name="Submissions S."/>
        </authorList>
    </citation>
    <scope>NUCLEOTIDE SEQUENCE [LARGE SCALE GENOMIC DNA]</scope>
    <source>
        <strain evidence="7">DSM 9756</strain>
    </source>
</reference>
<dbReference type="Pfam" id="PF02662">
    <property type="entry name" value="FlpD"/>
    <property type="match status" value="1"/>
</dbReference>
<gene>
    <name evidence="6" type="ORF">SAMN02745206_01844</name>
</gene>
<evidence type="ECO:0000256" key="3">
    <source>
        <dbReference type="ARBA" id="ARBA00023004"/>
    </source>
</evidence>
<evidence type="ECO:0000256" key="2">
    <source>
        <dbReference type="ARBA" id="ARBA00023002"/>
    </source>
</evidence>
<protein>
    <submittedName>
        <fullName evidence="6">F420-non-reducing hydrogenase iron-sulfur subunit</fullName>
    </submittedName>
</protein>
<dbReference type="RefSeq" id="WP_073038700.1">
    <property type="nucleotide sequence ID" value="NZ_FQVB01000016.1"/>
</dbReference>
<evidence type="ECO:0000313" key="6">
    <source>
        <dbReference type="EMBL" id="SHF37215.1"/>
    </source>
</evidence>